<proteinExistence type="predicted"/>
<accession>A0A382AJT9</accession>
<dbReference type="EMBL" id="UINC01025722">
    <property type="protein sequence ID" value="SVB01840.1"/>
    <property type="molecule type" value="Genomic_DNA"/>
</dbReference>
<gene>
    <name evidence="1" type="ORF">METZ01_LOCUS154694</name>
</gene>
<organism evidence="1">
    <name type="scientific">marine metagenome</name>
    <dbReference type="NCBI Taxonomy" id="408172"/>
    <lineage>
        <taxon>unclassified sequences</taxon>
        <taxon>metagenomes</taxon>
        <taxon>ecological metagenomes</taxon>
    </lineage>
</organism>
<sequence length="98" mass="11386">MAMMTINEPNAIYFQKLENIRQTKECIICDNKLKDTGVYFARENSAVEAIFAAMNEIREGHHDKHFVCYSLGCECCYAVYSSNFRIISMDYTRISFFA</sequence>
<name>A0A382AJT9_9ZZZZ</name>
<evidence type="ECO:0000313" key="1">
    <source>
        <dbReference type="EMBL" id="SVB01840.1"/>
    </source>
</evidence>
<dbReference type="AlphaFoldDB" id="A0A382AJT9"/>
<protein>
    <submittedName>
        <fullName evidence="1">Uncharacterized protein</fullName>
    </submittedName>
</protein>
<reference evidence="1" key="1">
    <citation type="submission" date="2018-05" db="EMBL/GenBank/DDBJ databases">
        <authorList>
            <person name="Lanie J.A."/>
            <person name="Ng W.-L."/>
            <person name="Kazmierczak K.M."/>
            <person name="Andrzejewski T.M."/>
            <person name="Davidsen T.M."/>
            <person name="Wayne K.J."/>
            <person name="Tettelin H."/>
            <person name="Glass J.I."/>
            <person name="Rusch D."/>
            <person name="Podicherti R."/>
            <person name="Tsui H.-C.T."/>
            <person name="Winkler M.E."/>
        </authorList>
    </citation>
    <scope>NUCLEOTIDE SEQUENCE</scope>
</reference>